<dbReference type="EC" id="2.4.-.-" evidence="2"/>
<dbReference type="Proteomes" id="UP001268542">
    <property type="component" value="Unassembled WGS sequence"/>
</dbReference>
<proteinExistence type="predicted"/>
<comment type="caution">
    <text evidence="2">The sequence shown here is derived from an EMBL/GenBank/DDBJ whole genome shotgun (WGS) entry which is preliminary data.</text>
</comment>
<dbReference type="InterPro" id="IPR055259">
    <property type="entry name" value="YkvP/CgeB_Glyco_trans-like"/>
</dbReference>
<dbReference type="GO" id="GO:0016757">
    <property type="term" value="F:glycosyltransferase activity"/>
    <property type="evidence" value="ECO:0007669"/>
    <property type="project" value="UniProtKB-KW"/>
</dbReference>
<name>A0ABU3PUC4_9ACTN</name>
<dbReference type="EMBL" id="JAVYII010000003">
    <property type="protein sequence ID" value="MDT9592831.1"/>
    <property type="molecule type" value="Genomic_DNA"/>
</dbReference>
<dbReference type="Gene3D" id="3.40.50.2000">
    <property type="entry name" value="Glycogen Phosphorylase B"/>
    <property type="match status" value="1"/>
</dbReference>
<keyword evidence="2" id="KW-0328">Glycosyltransferase</keyword>
<keyword evidence="2" id="KW-0808">Transferase</keyword>
<evidence type="ECO:0000313" key="2">
    <source>
        <dbReference type="EMBL" id="MDT9592831.1"/>
    </source>
</evidence>
<feature type="domain" description="Spore protein YkvP/CgeB glycosyl transferase-like" evidence="1">
    <location>
        <begin position="226"/>
        <end position="370"/>
    </location>
</feature>
<dbReference type="RefSeq" id="WP_315732264.1">
    <property type="nucleotide sequence ID" value="NZ_JAVYII010000003.1"/>
</dbReference>
<evidence type="ECO:0000313" key="3">
    <source>
        <dbReference type="Proteomes" id="UP001268542"/>
    </source>
</evidence>
<dbReference type="Pfam" id="PF13524">
    <property type="entry name" value="Glyco_trans_1_2"/>
    <property type="match status" value="1"/>
</dbReference>
<evidence type="ECO:0000259" key="1">
    <source>
        <dbReference type="Pfam" id="PF13524"/>
    </source>
</evidence>
<protein>
    <submittedName>
        <fullName evidence="2">Glycosyltransferase</fullName>
        <ecNumber evidence="2">2.4.-.-</ecNumber>
    </submittedName>
</protein>
<sequence>MAPAPADPRPDDARPVDPARPGAGLSVLVVTVVHHPGDARIAHREMGALLDAGFEVTFLAPFSGFGLAPRDGVTSVDVRRSYGRRRVGALLDARRKIRALAPEHDLVLLHDPELLLVAGAAGRTPVVWDVHENVPATVRIRSWIPAWLRTPLAGFLTRLLRRAERRHHVLLAEHGYRDLFRRDHPVVPNSTAVPATVPGPDADGPARVVYLGTLTRDRGAGEIVELARALADRPDVRVEVIGTAHGEVGATLQAEHDAGRLVWHGFVPNDRALPLLHGAVAGLALLHDELNHRVSLPTKNMEYLAHGVPVVATPLPEVEAFLAASGGGVVVPFGTAPVDAVLALADDRARARAAAERGHAYVLERHNWDHDRELFVATLAAWAREARG</sequence>
<dbReference type="PANTHER" id="PTHR12526:SF600">
    <property type="entry name" value="GLYCOSYL TRANSFERASE GROUP 1"/>
    <property type="match status" value="1"/>
</dbReference>
<dbReference type="SUPFAM" id="SSF53756">
    <property type="entry name" value="UDP-Glycosyltransferase/glycogen phosphorylase"/>
    <property type="match status" value="1"/>
</dbReference>
<dbReference type="PANTHER" id="PTHR12526">
    <property type="entry name" value="GLYCOSYLTRANSFERASE"/>
    <property type="match status" value="1"/>
</dbReference>
<accession>A0ABU3PUC4</accession>
<keyword evidence="3" id="KW-1185">Reference proteome</keyword>
<organism evidence="2 3">
    <name type="scientific">Nocardioides imazamoxiresistens</name>
    <dbReference type="NCBI Taxonomy" id="3231893"/>
    <lineage>
        <taxon>Bacteria</taxon>
        <taxon>Bacillati</taxon>
        <taxon>Actinomycetota</taxon>
        <taxon>Actinomycetes</taxon>
        <taxon>Propionibacteriales</taxon>
        <taxon>Nocardioidaceae</taxon>
        <taxon>Nocardioides</taxon>
    </lineage>
</organism>
<reference evidence="2 3" key="1">
    <citation type="submission" date="2023-08" db="EMBL/GenBank/DDBJ databases">
        <title>Nocardioides seae sp. nov., a bacterium isolated from a soil.</title>
        <authorList>
            <person name="Wang X."/>
        </authorList>
    </citation>
    <scope>NUCLEOTIDE SEQUENCE [LARGE SCALE GENOMIC DNA]</scope>
    <source>
        <strain evidence="2 3">YZH12</strain>
    </source>
</reference>
<gene>
    <name evidence="2" type="ORF">RDV89_07115</name>
</gene>